<name>A0AAU6Q343_9DEIO</name>
<dbReference type="EMBL" id="CP149782">
    <property type="protein sequence ID" value="WYF45033.1"/>
    <property type="molecule type" value="Genomic_DNA"/>
</dbReference>
<proteinExistence type="predicted"/>
<dbReference type="GO" id="GO:0003824">
    <property type="term" value="F:catalytic activity"/>
    <property type="evidence" value="ECO:0007669"/>
    <property type="project" value="InterPro"/>
</dbReference>
<dbReference type="SUPFAM" id="SSF52402">
    <property type="entry name" value="Adenine nucleotide alpha hydrolases-like"/>
    <property type="match status" value="1"/>
</dbReference>
<protein>
    <submittedName>
        <fullName evidence="2">DUF3440 domain-containing protein</fullName>
    </submittedName>
</protein>
<accession>A0AAU6Q343</accession>
<dbReference type="InterPro" id="IPR014729">
    <property type="entry name" value="Rossmann-like_a/b/a_fold"/>
</dbReference>
<gene>
    <name evidence="2" type="ORF">WDJ50_02630</name>
</gene>
<dbReference type="InterPro" id="IPR002500">
    <property type="entry name" value="PAPS_reduct_dom"/>
</dbReference>
<feature type="domain" description="Phosphoadenosine phosphosulphate reductase" evidence="1">
    <location>
        <begin position="65"/>
        <end position="272"/>
    </location>
</feature>
<organism evidence="2">
    <name type="scientific">Deinococcus sp. VB142</name>
    <dbReference type="NCBI Taxonomy" id="3112952"/>
    <lineage>
        <taxon>Bacteria</taxon>
        <taxon>Thermotogati</taxon>
        <taxon>Deinococcota</taxon>
        <taxon>Deinococci</taxon>
        <taxon>Deinococcales</taxon>
        <taxon>Deinococcaceae</taxon>
        <taxon>Deinococcus</taxon>
    </lineage>
</organism>
<dbReference type="PANTHER" id="PTHR30083:SF0">
    <property type="entry name" value="3'-PHOSPHOADENOSINE 5'-PHOSPHOSULFATE SULFOTRANSFERASE (PAPS REDUCTASE)_FAD SYNTHETASE"/>
    <property type="match status" value="1"/>
</dbReference>
<reference evidence="2" key="1">
    <citation type="submission" date="2024-03" db="EMBL/GenBank/DDBJ databases">
        <title>Deinococcus weizhi sp. nov., isolated from human skin.</title>
        <authorList>
            <person name="Wei Z."/>
            <person name="Tian F."/>
            <person name="Yang C."/>
            <person name="Xin L.T."/>
            <person name="Wen Z.J."/>
            <person name="Lan K.C."/>
            <person name="Yu L."/>
            <person name="Zhe W."/>
            <person name="Dan F.D."/>
            <person name="Jun W."/>
            <person name="Rui Z."/>
            <person name="Yong X.J."/>
            <person name="Ting Y."/>
            <person name="Wei X."/>
            <person name="Xu Z.G."/>
            <person name="Xin Z."/>
            <person name="Dong F.G."/>
            <person name="Ni X.M."/>
            <person name="Zheng M.G."/>
            <person name="Chun Y."/>
            <person name="Qian W.X."/>
        </authorList>
    </citation>
    <scope>NUCLEOTIDE SEQUENCE</scope>
    <source>
        <strain evidence="2">VB142</strain>
    </source>
</reference>
<evidence type="ECO:0000313" key="2">
    <source>
        <dbReference type="EMBL" id="WYF45033.1"/>
    </source>
</evidence>
<dbReference type="RefSeq" id="WP_339096205.1">
    <property type="nucleotide sequence ID" value="NZ_CP149782.1"/>
</dbReference>
<dbReference type="InterPro" id="IPR021845">
    <property type="entry name" value="DUF3440"/>
</dbReference>
<dbReference type="AlphaFoldDB" id="A0AAU6Q343"/>
<dbReference type="Pfam" id="PF11922">
    <property type="entry name" value="DUF3440"/>
    <property type="match status" value="1"/>
</dbReference>
<evidence type="ECO:0000259" key="1">
    <source>
        <dbReference type="Pfam" id="PF01507"/>
    </source>
</evidence>
<dbReference type="Pfam" id="PF01507">
    <property type="entry name" value="PAPS_reduct"/>
    <property type="match status" value="1"/>
</dbReference>
<dbReference type="Gene3D" id="3.40.50.620">
    <property type="entry name" value="HUPs"/>
    <property type="match status" value="1"/>
</dbReference>
<sequence>MDPVKPAGANTGLGAELGISAPHPDLRPYRYNPKQAGLKAQEVEKDVLTLARERLRHIYDLFDHVSVSLSGGKDSTVILNLTLEIARERGRLPLDVVFWDEECIYTENVDYIRRVARDPDIALRWMCIPVKHRNACSSEQPTWSPWAPEDREKWVRELPAEAITELPGYDPTDPATRLSIPELSGLLFTPQQGNVCQILGIRADESLIRRSAVSRRTEDNYIIKDSGGYGGATTVLHPGNVWKAYPIYDWRTDDVWYAPKILGWDYCRVYDAMDKLGFSPAQQRLAPPFGEEPMQRLHQYHEIEPELWDRMVFRVPGAATAKRYSRTELYAFGELPDKPRGLTYEAWLRDLVSANFPEKERAQVSKAIRSHLRMHYRKTADPLAPNVEHPVSGYAWAFFVKMAMRGNFKDRRQPSMKSRTPEEFAHWHAKYRADLQPYLDELAEARATTGETP</sequence>
<dbReference type="GO" id="GO:0071453">
    <property type="term" value="P:cellular response to oxygen levels"/>
    <property type="evidence" value="ECO:0007669"/>
    <property type="project" value="TreeGrafter"/>
</dbReference>
<dbReference type="PANTHER" id="PTHR30083">
    <property type="entry name" value="TRANSCRIPTIONAL REGULATOR-RELATED"/>
    <property type="match status" value="1"/>
</dbReference>